<accession>A0ABU7G6L2</accession>
<feature type="region of interest" description="Disordered" evidence="1">
    <location>
        <begin position="22"/>
        <end position="55"/>
    </location>
</feature>
<feature type="compositionally biased region" description="Low complexity" evidence="1">
    <location>
        <begin position="714"/>
        <end position="727"/>
    </location>
</feature>
<keyword evidence="3" id="KW-1185">Reference proteome</keyword>
<dbReference type="RefSeq" id="WP_329775847.1">
    <property type="nucleotide sequence ID" value="NZ_JAYDYW010000010.1"/>
</dbReference>
<dbReference type="Gene3D" id="2.160.20.10">
    <property type="entry name" value="Single-stranded right-handed beta-helix, Pectin lyase-like"/>
    <property type="match status" value="1"/>
</dbReference>
<dbReference type="CDD" id="cd14251">
    <property type="entry name" value="PL-6"/>
    <property type="match status" value="1"/>
</dbReference>
<dbReference type="PROSITE" id="PS51257">
    <property type="entry name" value="PROKAR_LIPOPROTEIN"/>
    <property type="match status" value="1"/>
</dbReference>
<evidence type="ECO:0000313" key="2">
    <source>
        <dbReference type="EMBL" id="MEE1674799.1"/>
    </source>
</evidence>
<dbReference type="SUPFAM" id="SSF51126">
    <property type="entry name" value="Pectin lyase-like"/>
    <property type="match status" value="1"/>
</dbReference>
<feature type="region of interest" description="Disordered" evidence="1">
    <location>
        <begin position="686"/>
        <end position="727"/>
    </location>
</feature>
<dbReference type="EMBL" id="JAYDYW010000010">
    <property type="protein sequence ID" value="MEE1674799.1"/>
    <property type="molecule type" value="Genomic_DNA"/>
</dbReference>
<dbReference type="InterPro" id="IPR011050">
    <property type="entry name" value="Pectin_lyase_fold/virulence"/>
</dbReference>
<feature type="compositionally biased region" description="Pro residues" evidence="1">
    <location>
        <begin position="34"/>
        <end position="52"/>
    </location>
</feature>
<proteinExistence type="predicted"/>
<reference evidence="3" key="1">
    <citation type="submission" date="2023-07" db="EMBL/GenBank/DDBJ databases">
        <title>Draft genome sequence of Agarivorans aestuarii strain ZMCS4, a CAZymes producing bacteria isolated from the marine brown algae Clodostephus spongiosus.</title>
        <authorList>
            <person name="Lorente B."/>
            <person name="Cabral C."/>
            <person name="Frias J."/>
            <person name="Faria J."/>
            <person name="Toubarro D."/>
        </authorList>
    </citation>
    <scope>NUCLEOTIDE SEQUENCE [LARGE SCALE GENOMIC DNA]</scope>
    <source>
        <strain evidence="3">ZMCS4</strain>
    </source>
</reference>
<sequence>MYFKKYLPVVLGLIVVGCNSSSDSPATPLDPTEPVDPPVIVDPPVEPEPSPNEPSFGLPEGVLAVPSISCDEVFSSTSALADAVSKEMAAGTTLCLADGEYSGDLQISFGGAGTAEQPIKIAAQNPGKAILKGGEVAINMGGTYTQLQGLVFEEVRYGSNLIATRFGTNDLCHNCRISEIAIIDAKADDDYGILLHLYGKNVWLDHSIVSGKTVKNPMISFNRWVDDSWDEATKLAELAQGIVVYNNYIANRTPADNKMYAGSSDNDYEAIRTGLSFTHHYPGNSFIVRNVFERIQGEAEVISNKGSNNVIAYNTIRNSYGSLTNRHGNSNAIEHNFIIGEDYPLAGGIRIADDGHSVVNNYIEGARYQNTSHHGGIVLLGYDGAGDGDNGYQQVENVHIANNTIVDSVNSLNIDGGSKPQQPKQVYLANNLVDMAIGPVITQAERGMLPDSTVVGNIFHGQAFSDDDAVPLGTGGIEFVSANLSKGADSLYRPTDSSPDLMAVSDYSKGDFADVSLDMDGQTRSATTTVGADQPLSSTVNLSPLSFADVGPSSYQLSKPKATMLEADIANPAFDDGLTGWTNNGAQQAEESASFSRKSSAKVTANSSLSQSIALSANTPYVLSAFVKGSYQLALGNLASKSGVVTGDKYQWVSTEFNSGSNTEATLSLSLPDTVTTSTELVDGNLGEFRSNSGSSDAWVQHEDSSGGLGDVGSSGDTAFSDSGSASSGSARIRFKSSESNHDFTATPGLSQTVANIPLNTDLQLSMYYCDNKGDNSLSTLHYGVKDSTGATIAQAFAHVKDLDDAPQGDIKSCFKQVSLGFDSANYSSIEVFAFMQIDTASYTDAQIYAHEQFTDDELEVRIDEFALTYAAAPSGESEAFFDDIRLMSRED</sequence>
<evidence type="ECO:0000313" key="3">
    <source>
        <dbReference type="Proteomes" id="UP001310248"/>
    </source>
</evidence>
<keyword evidence="2" id="KW-0456">Lyase</keyword>
<dbReference type="Proteomes" id="UP001310248">
    <property type="component" value="Unassembled WGS sequence"/>
</dbReference>
<dbReference type="Gene3D" id="2.60.120.260">
    <property type="entry name" value="Galactose-binding domain-like"/>
    <property type="match status" value="1"/>
</dbReference>
<dbReference type="InterPro" id="IPR006626">
    <property type="entry name" value="PbH1"/>
</dbReference>
<comment type="caution">
    <text evidence="2">The sequence shown here is derived from an EMBL/GenBank/DDBJ whole genome shotgun (WGS) entry which is preliminary data.</text>
</comment>
<dbReference type="Pfam" id="PF14592">
    <property type="entry name" value="Chondroitinas_B"/>
    <property type="match status" value="1"/>
</dbReference>
<dbReference type="SMART" id="SM00710">
    <property type="entry name" value="PbH1"/>
    <property type="match status" value="5"/>
</dbReference>
<organism evidence="2 3">
    <name type="scientific">Agarivorans aestuarii</name>
    <dbReference type="NCBI Taxonomy" id="1563703"/>
    <lineage>
        <taxon>Bacteria</taxon>
        <taxon>Pseudomonadati</taxon>
        <taxon>Pseudomonadota</taxon>
        <taxon>Gammaproteobacteria</taxon>
        <taxon>Alteromonadales</taxon>
        <taxon>Alteromonadaceae</taxon>
        <taxon>Agarivorans</taxon>
    </lineage>
</organism>
<dbReference type="GO" id="GO:0016829">
    <property type="term" value="F:lyase activity"/>
    <property type="evidence" value="ECO:0007669"/>
    <property type="project" value="UniProtKB-KW"/>
</dbReference>
<evidence type="ECO:0000256" key="1">
    <source>
        <dbReference type="SAM" id="MobiDB-lite"/>
    </source>
</evidence>
<dbReference type="InterPro" id="IPR039513">
    <property type="entry name" value="PL-6"/>
</dbReference>
<protein>
    <submittedName>
        <fullName evidence="2">Polysaccharide lyase 6 family protein</fullName>
    </submittedName>
</protein>
<name>A0ABU7G6L2_9ALTE</name>
<dbReference type="InterPro" id="IPR012334">
    <property type="entry name" value="Pectin_lyas_fold"/>
</dbReference>
<gene>
    <name evidence="2" type="ORF">SNR37_000118</name>
</gene>